<proteinExistence type="predicted"/>
<feature type="non-terminal residue" evidence="1">
    <location>
        <position position="156"/>
    </location>
</feature>
<dbReference type="AlphaFoldDB" id="A0A076EZC1"/>
<accession>A0A076EZC1</accession>
<evidence type="ECO:0000313" key="1">
    <source>
        <dbReference type="EMBL" id="AII10783.1"/>
    </source>
</evidence>
<keyword evidence="1" id="KW-0614">Plasmid</keyword>
<evidence type="ECO:0000313" key="2">
    <source>
        <dbReference type="Proteomes" id="UP000028488"/>
    </source>
</evidence>
<dbReference type="InterPro" id="IPR025332">
    <property type="entry name" value="DUF4238"/>
</dbReference>
<sequence length="156" mass="17520">MNGRIGVVELPGDKRSERSTKDTTVVRDFYLLDEVPEERDAFEKALGGIESSIAPVVRSVLDRKVWPLPPEERDNLARFATLQFLRGPNHREHINQMTAMMVRAELAGRGLEHEYLEHIAGLTAEIDPEDVEADSPVSLDKFQVQVPPIAHIDQIG</sequence>
<protein>
    <submittedName>
        <fullName evidence="1">Uncharacterized protein</fullName>
    </submittedName>
</protein>
<name>A0A076EZC1_RHOOP</name>
<gene>
    <name evidence="1" type="ORF">EP51_42075</name>
</gene>
<dbReference type="EMBL" id="CP008949">
    <property type="protein sequence ID" value="AII10783.1"/>
    <property type="molecule type" value="Genomic_DNA"/>
</dbReference>
<reference evidence="1 2" key="1">
    <citation type="submission" date="2014-07" db="EMBL/GenBank/DDBJ databases">
        <title>Genome Sequence of Rhodococcus opacus Strain R7, a Biodegrader of Mono- and Polycyclic Aromatic Hydrocarbons.</title>
        <authorList>
            <person name="Di Gennaro P."/>
            <person name="Zampolli J."/>
            <person name="Presti I."/>
            <person name="Cappelletti M."/>
            <person name="D'Ursi P."/>
            <person name="Orro A."/>
            <person name="Mezzelani A."/>
            <person name="Milanesi L."/>
        </authorList>
    </citation>
    <scope>NUCLEOTIDE SEQUENCE [LARGE SCALE GENOMIC DNA]</scope>
    <source>
        <strain evidence="1 2">R7</strain>
        <plasmid evidence="1">pPDG2</plasmid>
    </source>
</reference>
<dbReference type="Proteomes" id="UP000028488">
    <property type="component" value="Plasmid pPDG2"/>
</dbReference>
<geneLocation type="plasmid" evidence="1 2">
    <name>pPDG2</name>
</geneLocation>
<dbReference type="Pfam" id="PF14022">
    <property type="entry name" value="DUF4238"/>
    <property type="match status" value="1"/>
</dbReference>
<organism evidence="1 2">
    <name type="scientific">Rhodococcus opacus</name>
    <name type="common">Nocardia opaca</name>
    <dbReference type="NCBI Taxonomy" id="37919"/>
    <lineage>
        <taxon>Bacteria</taxon>
        <taxon>Bacillati</taxon>
        <taxon>Actinomycetota</taxon>
        <taxon>Actinomycetes</taxon>
        <taxon>Mycobacteriales</taxon>
        <taxon>Nocardiaceae</taxon>
        <taxon>Rhodococcus</taxon>
    </lineage>
</organism>